<reference evidence="4" key="2">
    <citation type="submission" date="2019-02" db="EMBL/GenBank/DDBJ databases">
        <title>Granulicella sibirica sp. nov., a psychrotolerant acidobacterium isolated from an organic soil layer in forested tundra, West Siberia.</title>
        <authorList>
            <person name="Oshkin I.Y."/>
            <person name="Kulichevskaya I.S."/>
            <person name="Rijpstra W.I.C."/>
            <person name="Sinninghe Damste J.S."/>
            <person name="Rakitin A.L."/>
            <person name="Ravin N.V."/>
            <person name="Dedysh S.N."/>
        </authorList>
    </citation>
    <scope>NUCLEOTIDE SEQUENCE [LARGE SCALE GENOMIC DNA]</scope>
    <source>
        <strain evidence="4">AF10</strain>
    </source>
</reference>
<dbReference type="Gene3D" id="3.30.530.20">
    <property type="match status" value="1"/>
</dbReference>
<comment type="similarity">
    <text evidence="1">Belongs to the AHA1 family.</text>
</comment>
<dbReference type="AlphaFoldDB" id="A0A4Q0T053"/>
<dbReference type="Pfam" id="PF08327">
    <property type="entry name" value="AHSA1"/>
    <property type="match status" value="1"/>
</dbReference>
<sequence>MIYKVSGSVAVLLLLVVVGAWNLHTTVRAEHSFDAPEAEVWRVWTDADSIQKWWGPKGYTGLVIRNDLHEGGSYLWAMKSAKGKISWNTGTYREVVPNRKIVSTMSFSDERGRIIPGTRVSVPGHWPDEIVVIVDFSDSAGKTKVTVSEVGVPLIVYVFSKVGWAQQFDKLQSVL</sequence>
<proteinExistence type="inferred from homology"/>
<feature type="domain" description="Activator of Hsp90 ATPase homologue 1/2-like C-terminal" evidence="2">
    <location>
        <begin position="34"/>
        <end position="175"/>
    </location>
</feature>
<keyword evidence="3" id="KW-0472">Membrane</keyword>
<gene>
    <name evidence="3" type="ORF">GRAN_3404</name>
</gene>
<organism evidence="3 4">
    <name type="scientific">Granulicella sibirica</name>
    <dbReference type="NCBI Taxonomy" id="2479048"/>
    <lineage>
        <taxon>Bacteria</taxon>
        <taxon>Pseudomonadati</taxon>
        <taxon>Acidobacteriota</taxon>
        <taxon>Terriglobia</taxon>
        <taxon>Terriglobales</taxon>
        <taxon>Acidobacteriaceae</taxon>
        <taxon>Granulicella</taxon>
    </lineage>
</organism>
<dbReference type="InterPro" id="IPR013538">
    <property type="entry name" value="ASHA1/2-like_C"/>
</dbReference>
<dbReference type="EMBL" id="RDSM01000002">
    <property type="protein sequence ID" value="RXH56547.1"/>
    <property type="molecule type" value="Genomic_DNA"/>
</dbReference>
<keyword evidence="3" id="KW-0812">Transmembrane</keyword>
<dbReference type="OrthoDB" id="2580049at2"/>
<protein>
    <submittedName>
        <fullName evidence="3">Putative glutathione S-transferase-related transmembrane protein</fullName>
    </submittedName>
</protein>
<comment type="caution">
    <text evidence="3">The sequence shown here is derived from an EMBL/GenBank/DDBJ whole genome shotgun (WGS) entry which is preliminary data.</text>
</comment>
<name>A0A4Q0T053_9BACT</name>
<evidence type="ECO:0000259" key="2">
    <source>
        <dbReference type="Pfam" id="PF08327"/>
    </source>
</evidence>
<reference evidence="3 4" key="1">
    <citation type="submission" date="2018-11" db="EMBL/GenBank/DDBJ databases">
        <authorList>
            <person name="Mardanov A.V."/>
            <person name="Ravin N.V."/>
            <person name="Dedysh S.N."/>
        </authorList>
    </citation>
    <scope>NUCLEOTIDE SEQUENCE [LARGE SCALE GENOMIC DNA]</scope>
    <source>
        <strain evidence="3 4">AF10</strain>
    </source>
</reference>
<keyword evidence="4" id="KW-1185">Reference proteome</keyword>
<accession>A0A4Q0T053</accession>
<evidence type="ECO:0000313" key="4">
    <source>
        <dbReference type="Proteomes" id="UP000289437"/>
    </source>
</evidence>
<dbReference type="RefSeq" id="WP_128913986.1">
    <property type="nucleotide sequence ID" value="NZ_RDSM01000002.1"/>
</dbReference>
<dbReference type="SUPFAM" id="SSF55961">
    <property type="entry name" value="Bet v1-like"/>
    <property type="match status" value="1"/>
</dbReference>
<evidence type="ECO:0000313" key="3">
    <source>
        <dbReference type="EMBL" id="RXH56547.1"/>
    </source>
</evidence>
<evidence type="ECO:0000256" key="1">
    <source>
        <dbReference type="ARBA" id="ARBA00006817"/>
    </source>
</evidence>
<dbReference type="InterPro" id="IPR023393">
    <property type="entry name" value="START-like_dom_sf"/>
</dbReference>
<dbReference type="GO" id="GO:0016740">
    <property type="term" value="F:transferase activity"/>
    <property type="evidence" value="ECO:0007669"/>
    <property type="project" value="UniProtKB-KW"/>
</dbReference>
<keyword evidence="3" id="KW-0808">Transferase</keyword>
<dbReference type="Proteomes" id="UP000289437">
    <property type="component" value="Unassembled WGS sequence"/>
</dbReference>
<dbReference type="CDD" id="cd07814">
    <property type="entry name" value="SRPBCC_CalC_Aha1-like"/>
    <property type="match status" value="1"/>
</dbReference>